<name>A0ABR8R6V8_9BACI</name>
<evidence type="ECO:0000256" key="1">
    <source>
        <dbReference type="SAM" id="MobiDB-lite"/>
    </source>
</evidence>
<organism evidence="3 4">
    <name type="scientific">Psychrobacillus faecigallinarum</name>
    <dbReference type="NCBI Taxonomy" id="2762235"/>
    <lineage>
        <taxon>Bacteria</taxon>
        <taxon>Bacillati</taxon>
        <taxon>Bacillota</taxon>
        <taxon>Bacilli</taxon>
        <taxon>Bacillales</taxon>
        <taxon>Bacillaceae</taxon>
        <taxon>Psychrobacillus</taxon>
    </lineage>
</organism>
<dbReference type="EMBL" id="JACSQO010000002">
    <property type="protein sequence ID" value="MBD7943518.1"/>
    <property type="molecule type" value="Genomic_DNA"/>
</dbReference>
<feature type="region of interest" description="Disordered" evidence="1">
    <location>
        <begin position="119"/>
        <end position="157"/>
    </location>
</feature>
<accession>A0ABR8R6V8</accession>
<reference evidence="3 4" key="1">
    <citation type="submission" date="2020-08" db="EMBL/GenBank/DDBJ databases">
        <title>A Genomic Blueprint of the Chicken Gut Microbiome.</title>
        <authorList>
            <person name="Gilroy R."/>
            <person name="Ravi A."/>
            <person name="Getino M."/>
            <person name="Pursley I."/>
            <person name="Horton D.L."/>
            <person name="Alikhan N.-F."/>
            <person name="Baker D."/>
            <person name="Gharbi K."/>
            <person name="Hall N."/>
            <person name="Watson M."/>
            <person name="Adriaenssens E.M."/>
            <person name="Foster-Nyarko E."/>
            <person name="Jarju S."/>
            <person name="Secka A."/>
            <person name="Antonio M."/>
            <person name="Oren A."/>
            <person name="Chaudhuri R."/>
            <person name="La Ragione R.M."/>
            <person name="Hildebrand F."/>
            <person name="Pallen M.J."/>
        </authorList>
    </citation>
    <scope>NUCLEOTIDE SEQUENCE [LARGE SCALE GENOMIC DNA]</scope>
    <source>
        <strain evidence="3 4">Sa2BUA9</strain>
    </source>
</reference>
<feature type="compositionally biased region" description="Polar residues" evidence="1">
    <location>
        <begin position="140"/>
        <end position="157"/>
    </location>
</feature>
<protein>
    <recommendedName>
        <fullName evidence="5">Secreted protein</fullName>
    </recommendedName>
</protein>
<evidence type="ECO:0000313" key="4">
    <source>
        <dbReference type="Proteomes" id="UP000640786"/>
    </source>
</evidence>
<feature type="signal peptide" evidence="2">
    <location>
        <begin position="1"/>
        <end position="24"/>
    </location>
</feature>
<proteinExistence type="predicted"/>
<comment type="caution">
    <text evidence="3">The sequence shown here is derived from an EMBL/GenBank/DDBJ whole genome shotgun (WGS) entry which is preliminary data.</text>
</comment>
<dbReference type="RefSeq" id="WP_191696758.1">
    <property type="nucleotide sequence ID" value="NZ_JACSQO010000002.1"/>
</dbReference>
<dbReference type="Proteomes" id="UP000640786">
    <property type="component" value="Unassembled WGS sequence"/>
</dbReference>
<feature type="chain" id="PRO_5046974128" description="Secreted protein" evidence="2">
    <location>
        <begin position="25"/>
        <end position="157"/>
    </location>
</feature>
<keyword evidence="4" id="KW-1185">Reference proteome</keyword>
<gene>
    <name evidence="3" type="ORF">H9650_05245</name>
</gene>
<evidence type="ECO:0000313" key="3">
    <source>
        <dbReference type="EMBL" id="MBD7943518.1"/>
    </source>
</evidence>
<evidence type="ECO:0008006" key="5">
    <source>
        <dbReference type="Google" id="ProtNLM"/>
    </source>
</evidence>
<feature type="compositionally biased region" description="Basic and acidic residues" evidence="1">
    <location>
        <begin position="119"/>
        <end position="133"/>
    </location>
</feature>
<keyword evidence="2" id="KW-0732">Signal</keyword>
<evidence type="ECO:0000256" key="2">
    <source>
        <dbReference type="SAM" id="SignalP"/>
    </source>
</evidence>
<sequence>MKNLIIAALIFSALLITTATLAKASTKVMWGKTKLRKGQIDKVTVLCTTQLYQKDHEGILRHSHWPIGGEEFRVYSFSGHDGGYYEGGGSLYIKKSTVLKYETPSKFKIALLKNNTVDEKSSLPKTKNERLPVAEDMSNAPISNGQTSPISNEFTDK</sequence>